<feature type="domain" description="Toxin SymE-like" evidence="3">
    <location>
        <begin position="19"/>
        <end position="64"/>
    </location>
</feature>
<dbReference type="eggNOG" id="ENOG5032ZUC">
    <property type="taxonomic scope" value="Bacteria"/>
</dbReference>
<evidence type="ECO:0000259" key="3">
    <source>
        <dbReference type="Pfam" id="PF08845"/>
    </source>
</evidence>
<organism evidence="4 5">
    <name type="scientific">Atlantibacter hermannii NBRC 105704</name>
    <dbReference type="NCBI Taxonomy" id="1115512"/>
    <lineage>
        <taxon>Bacteria</taxon>
        <taxon>Pseudomonadati</taxon>
        <taxon>Pseudomonadota</taxon>
        <taxon>Gammaproteobacteria</taxon>
        <taxon>Enterobacterales</taxon>
        <taxon>Enterobacteriaceae</taxon>
        <taxon>Atlantibacter</taxon>
    </lineage>
</organism>
<dbReference type="Pfam" id="PF08845">
    <property type="entry name" value="SymE_toxin"/>
    <property type="match status" value="1"/>
</dbReference>
<dbReference type="RefSeq" id="WP_002435453.1">
    <property type="nucleotide sequence ID" value="NZ_BAFF01000004.1"/>
</dbReference>
<dbReference type="GO" id="GO:0016070">
    <property type="term" value="P:RNA metabolic process"/>
    <property type="evidence" value="ECO:0007669"/>
    <property type="project" value="InterPro"/>
</dbReference>
<sequence>MANTHSTKATRNTRTDKPLIVGYRPQGGDTSTPQITLSGKWLCEAGFAPGQHYTVKISEGCLVLVAMNTQEEALLTQLDSARQTVAEMKRALNQIGNTFKAA</sequence>
<dbReference type="GO" id="GO:0016788">
    <property type="term" value="F:hydrolase activity, acting on ester bonds"/>
    <property type="evidence" value="ECO:0007669"/>
    <property type="project" value="InterPro"/>
</dbReference>
<keyword evidence="1" id="KW-0175">Coiled coil</keyword>
<dbReference type="Proteomes" id="UP000010297">
    <property type="component" value="Unassembled WGS sequence"/>
</dbReference>
<dbReference type="GO" id="GO:0003723">
    <property type="term" value="F:RNA binding"/>
    <property type="evidence" value="ECO:0007669"/>
    <property type="project" value="InterPro"/>
</dbReference>
<feature type="region of interest" description="Disordered" evidence="2">
    <location>
        <begin position="1"/>
        <end position="31"/>
    </location>
</feature>
<protein>
    <submittedName>
        <fullName evidence="4">Toxin SymE</fullName>
    </submittedName>
</protein>
<evidence type="ECO:0000313" key="4">
    <source>
        <dbReference type="EMBL" id="GAB51904.1"/>
    </source>
</evidence>
<dbReference type="InterPro" id="IPR014944">
    <property type="entry name" value="Toxin_SymE-like"/>
</dbReference>
<feature type="coiled-coil region" evidence="1">
    <location>
        <begin position="71"/>
        <end position="98"/>
    </location>
</feature>
<evidence type="ECO:0000256" key="2">
    <source>
        <dbReference type="SAM" id="MobiDB-lite"/>
    </source>
</evidence>
<dbReference type="EMBL" id="BAFF01000004">
    <property type="protein sequence ID" value="GAB51904.1"/>
    <property type="molecule type" value="Genomic_DNA"/>
</dbReference>
<evidence type="ECO:0000256" key="1">
    <source>
        <dbReference type="SAM" id="Coils"/>
    </source>
</evidence>
<name>H5V1P6_ATLHE</name>
<reference evidence="4 5" key="1">
    <citation type="submission" date="2012-02" db="EMBL/GenBank/DDBJ databases">
        <title>Whole genome shotgun sequence of Escherichia hermannii NBRC 105704.</title>
        <authorList>
            <person name="Yoshida I."/>
            <person name="Hosoyama A."/>
            <person name="Tsuchikane K."/>
            <person name="Katsumata H."/>
            <person name="Yamazaki S."/>
            <person name="Fujita N."/>
        </authorList>
    </citation>
    <scope>NUCLEOTIDE SEQUENCE [LARGE SCALE GENOMIC DNA]</scope>
    <source>
        <strain evidence="4 5">NBRC 105704</strain>
    </source>
</reference>
<accession>H5V1P6</accession>
<keyword evidence="5" id="KW-1185">Reference proteome</keyword>
<gene>
    <name evidence="4" type="primary">symE</name>
    <name evidence="4" type="ORF">EH105704_04_01480</name>
</gene>
<dbReference type="AlphaFoldDB" id="H5V1P6"/>
<dbReference type="GO" id="GO:0005737">
    <property type="term" value="C:cytoplasm"/>
    <property type="evidence" value="ECO:0007669"/>
    <property type="project" value="InterPro"/>
</dbReference>
<dbReference type="GeneID" id="92830619"/>
<comment type="caution">
    <text evidence="4">The sequence shown here is derived from an EMBL/GenBank/DDBJ whole genome shotgun (WGS) entry which is preliminary data.</text>
</comment>
<proteinExistence type="predicted"/>
<feature type="compositionally biased region" description="Polar residues" evidence="2">
    <location>
        <begin position="1"/>
        <end position="12"/>
    </location>
</feature>
<evidence type="ECO:0000313" key="5">
    <source>
        <dbReference type="Proteomes" id="UP000010297"/>
    </source>
</evidence>